<dbReference type="EMBL" id="CAKOFQ010006897">
    <property type="protein sequence ID" value="CAH1980591.1"/>
    <property type="molecule type" value="Genomic_DNA"/>
</dbReference>
<dbReference type="OrthoDB" id="10293454at2759"/>
<gene>
    <name evidence="1" type="ORF">ACAOBT_LOCUS14083</name>
</gene>
<reference evidence="1" key="1">
    <citation type="submission" date="2022-03" db="EMBL/GenBank/DDBJ databases">
        <authorList>
            <person name="Sayadi A."/>
        </authorList>
    </citation>
    <scope>NUCLEOTIDE SEQUENCE</scope>
</reference>
<proteinExistence type="predicted"/>
<name>A0A9P0KUK2_ACAOB</name>
<evidence type="ECO:0000313" key="2">
    <source>
        <dbReference type="Proteomes" id="UP001152888"/>
    </source>
</evidence>
<evidence type="ECO:0000313" key="1">
    <source>
        <dbReference type="EMBL" id="CAH1980591.1"/>
    </source>
</evidence>
<dbReference type="AlphaFoldDB" id="A0A9P0KUK2"/>
<accession>A0A9P0KUK2</accession>
<comment type="caution">
    <text evidence="1">The sequence shown here is derived from an EMBL/GenBank/DDBJ whole genome shotgun (WGS) entry which is preliminary data.</text>
</comment>
<sequence>MSLRVYSSLCPSWPIMAIPAENAGYGSACFWAVSACYRKKPALPFSFSTCFTISTCIGLISDGV</sequence>
<keyword evidence="2" id="KW-1185">Reference proteome</keyword>
<protein>
    <submittedName>
        <fullName evidence="1">Uncharacterized protein</fullName>
    </submittedName>
</protein>
<organism evidence="1 2">
    <name type="scientific">Acanthoscelides obtectus</name>
    <name type="common">Bean weevil</name>
    <name type="synonym">Bruchus obtectus</name>
    <dbReference type="NCBI Taxonomy" id="200917"/>
    <lineage>
        <taxon>Eukaryota</taxon>
        <taxon>Metazoa</taxon>
        <taxon>Ecdysozoa</taxon>
        <taxon>Arthropoda</taxon>
        <taxon>Hexapoda</taxon>
        <taxon>Insecta</taxon>
        <taxon>Pterygota</taxon>
        <taxon>Neoptera</taxon>
        <taxon>Endopterygota</taxon>
        <taxon>Coleoptera</taxon>
        <taxon>Polyphaga</taxon>
        <taxon>Cucujiformia</taxon>
        <taxon>Chrysomeloidea</taxon>
        <taxon>Chrysomelidae</taxon>
        <taxon>Bruchinae</taxon>
        <taxon>Bruchini</taxon>
        <taxon>Acanthoscelides</taxon>
    </lineage>
</organism>
<dbReference type="Proteomes" id="UP001152888">
    <property type="component" value="Unassembled WGS sequence"/>
</dbReference>